<evidence type="ECO:0000313" key="3">
    <source>
        <dbReference type="Proteomes" id="UP001530400"/>
    </source>
</evidence>
<dbReference type="PANTHER" id="PTHR22950">
    <property type="entry name" value="AMINO ACID TRANSPORTER"/>
    <property type="match status" value="1"/>
</dbReference>
<dbReference type="Proteomes" id="UP001530400">
    <property type="component" value="Unassembled WGS sequence"/>
</dbReference>
<proteinExistence type="predicted"/>
<feature type="transmembrane region" description="Helical" evidence="1">
    <location>
        <begin position="200"/>
        <end position="222"/>
    </location>
</feature>
<accession>A0ABD3MUM6</accession>
<feature type="transmembrane region" description="Helical" evidence="1">
    <location>
        <begin position="115"/>
        <end position="134"/>
    </location>
</feature>
<sequence length="290" mass="31253">MLEPHINMVAHESGQLLRGKVSYGSTTSDEENIQSIHSLRTNGLRDSISKSVSKSIRKMKERMAPHRASVRDMGGTCTMSNEMFNLVKNLVGAGAFGIPSGFAAIANGSRSKYTMIPAGGIILLMAVVFGYYFILVGRVCKMTGAASYREAWDRTAGESSTIYKRIAFLVPLSVILMAGLANLAYSMILADTTRSLAARLGYQVSRTACLMCVTIFVLLPLCMVKKLSVLAPFSAVGTGGIAFTIVVMAIRCFDGTYDPNGNGKNLDVRYVCTTLRLLNVSTSTDISTLP</sequence>
<feature type="transmembrane region" description="Helical" evidence="1">
    <location>
        <begin position="89"/>
        <end position="109"/>
    </location>
</feature>
<keyword evidence="1" id="KW-0472">Membrane</keyword>
<dbReference type="PANTHER" id="PTHR22950:SF652">
    <property type="entry name" value="TRANSMEMBRANE AMINO ACID TRANSPORTER FAMILY PROTEIN"/>
    <property type="match status" value="1"/>
</dbReference>
<protein>
    <recommendedName>
        <fullName evidence="4">Amino acid transporter transmembrane domain-containing protein</fullName>
    </recommendedName>
</protein>
<keyword evidence="1" id="KW-0812">Transmembrane</keyword>
<dbReference type="AlphaFoldDB" id="A0ABD3MUM6"/>
<gene>
    <name evidence="2" type="ORF">ACHAWO_011093</name>
</gene>
<feature type="transmembrane region" description="Helical" evidence="1">
    <location>
        <begin position="229"/>
        <end position="250"/>
    </location>
</feature>
<comment type="caution">
    <text evidence="2">The sequence shown here is derived from an EMBL/GenBank/DDBJ whole genome shotgun (WGS) entry which is preliminary data.</text>
</comment>
<dbReference type="EMBL" id="JALLPJ020001361">
    <property type="protein sequence ID" value="KAL3767628.1"/>
    <property type="molecule type" value="Genomic_DNA"/>
</dbReference>
<evidence type="ECO:0000313" key="2">
    <source>
        <dbReference type="EMBL" id="KAL3767628.1"/>
    </source>
</evidence>
<keyword evidence="1" id="KW-1133">Transmembrane helix</keyword>
<feature type="transmembrane region" description="Helical" evidence="1">
    <location>
        <begin position="166"/>
        <end position="188"/>
    </location>
</feature>
<keyword evidence="3" id="KW-1185">Reference proteome</keyword>
<organism evidence="2 3">
    <name type="scientific">Cyclotella atomus</name>
    <dbReference type="NCBI Taxonomy" id="382360"/>
    <lineage>
        <taxon>Eukaryota</taxon>
        <taxon>Sar</taxon>
        <taxon>Stramenopiles</taxon>
        <taxon>Ochrophyta</taxon>
        <taxon>Bacillariophyta</taxon>
        <taxon>Coscinodiscophyceae</taxon>
        <taxon>Thalassiosirophycidae</taxon>
        <taxon>Stephanodiscales</taxon>
        <taxon>Stephanodiscaceae</taxon>
        <taxon>Cyclotella</taxon>
    </lineage>
</organism>
<evidence type="ECO:0000256" key="1">
    <source>
        <dbReference type="SAM" id="Phobius"/>
    </source>
</evidence>
<reference evidence="2 3" key="1">
    <citation type="submission" date="2024-10" db="EMBL/GenBank/DDBJ databases">
        <title>Updated reference genomes for cyclostephanoid diatoms.</title>
        <authorList>
            <person name="Roberts W.R."/>
            <person name="Alverson A.J."/>
        </authorList>
    </citation>
    <scope>NUCLEOTIDE SEQUENCE [LARGE SCALE GENOMIC DNA]</scope>
    <source>
        <strain evidence="2 3">AJA010-31</strain>
    </source>
</reference>
<evidence type="ECO:0008006" key="4">
    <source>
        <dbReference type="Google" id="ProtNLM"/>
    </source>
</evidence>
<name>A0ABD3MUM6_9STRA</name>